<dbReference type="GO" id="GO:0003924">
    <property type="term" value="F:GTPase activity"/>
    <property type="evidence" value="ECO:0007669"/>
    <property type="project" value="InterPro"/>
</dbReference>
<dbReference type="Proteomes" id="UP000050301">
    <property type="component" value="Unassembled WGS sequence"/>
</dbReference>
<name>A0A0N8VL09_9ARCH</name>
<sequence>MVRTVRIGIGGALGCGKTELIEKLVPKFKELGFKTAVISNDVYSREDARRLSKRLSDYIENQDMIVGIETGGCPHTAVRDDPSMNIDAAERLEKEYPDLDIIFIESGGDNITLTFSPRLADFFIYMVDVAGGDKTIRKGGLGIKNSDILVINKIDLAPYVETTIPESPVKSANLDLMLEDAKKVRGDKPVVMISAKDNTGIDTLVDIIRKEALFR</sequence>
<dbReference type="EMBL" id="LKBH01000179">
    <property type="protein sequence ID" value="KQB35212.1"/>
    <property type="molecule type" value="Genomic_DNA"/>
</dbReference>
<keyword evidence="2" id="KW-0547">Nucleotide-binding</keyword>
<keyword evidence="5" id="KW-0143">Chaperone</keyword>
<dbReference type="SUPFAM" id="SSF52540">
    <property type="entry name" value="P-loop containing nucleoside triphosphate hydrolases"/>
    <property type="match status" value="1"/>
</dbReference>
<organism evidence="7 8">
    <name type="scientific">Acidiplasma cupricumulans</name>
    <dbReference type="NCBI Taxonomy" id="312540"/>
    <lineage>
        <taxon>Archaea</taxon>
        <taxon>Methanobacteriati</taxon>
        <taxon>Thermoplasmatota</taxon>
        <taxon>Thermoplasmata</taxon>
        <taxon>Thermoplasmatales</taxon>
        <taxon>Ferroplasmaceae</taxon>
        <taxon>Acidiplasma</taxon>
    </lineage>
</organism>
<proteinExistence type="inferred from homology"/>
<dbReference type="Pfam" id="PF02492">
    <property type="entry name" value="cobW"/>
    <property type="match status" value="1"/>
</dbReference>
<evidence type="ECO:0000313" key="8">
    <source>
        <dbReference type="Proteomes" id="UP000050301"/>
    </source>
</evidence>
<keyword evidence="4" id="KW-0342">GTP-binding</keyword>
<evidence type="ECO:0000256" key="2">
    <source>
        <dbReference type="ARBA" id="ARBA00022741"/>
    </source>
</evidence>
<dbReference type="InterPro" id="IPR004400">
    <property type="entry name" value="UreG"/>
</dbReference>
<dbReference type="NCBIfam" id="TIGR00101">
    <property type="entry name" value="ureG"/>
    <property type="match status" value="1"/>
</dbReference>
<dbReference type="GO" id="GO:0016151">
    <property type="term" value="F:nickel cation binding"/>
    <property type="evidence" value="ECO:0007669"/>
    <property type="project" value="InterPro"/>
</dbReference>
<dbReference type="InterPro" id="IPR027417">
    <property type="entry name" value="P-loop_NTPase"/>
</dbReference>
<evidence type="ECO:0000256" key="4">
    <source>
        <dbReference type="ARBA" id="ARBA00023134"/>
    </source>
</evidence>
<dbReference type="PANTHER" id="PTHR31715:SF0">
    <property type="entry name" value="UREASE ACCESSORY PROTEIN G"/>
    <property type="match status" value="1"/>
</dbReference>
<protein>
    <submittedName>
        <fullName evidence="7">Urease accessory protein UreG</fullName>
    </submittedName>
</protein>
<evidence type="ECO:0000256" key="3">
    <source>
        <dbReference type="ARBA" id="ARBA00022988"/>
    </source>
</evidence>
<evidence type="ECO:0000256" key="1">
    <source>
        <dbReference type="ARBA" id="ARBA00005732"/>
    </source>
</evidence>
<comment type="similarity">
    <text evidence="1">Belongs to the SIMIBI class G3E GTPase family. UreG subfamily.</text>
</comment>
<dbReference type="AlphaFoldDB" id="A0A0N8VL09"/>
<evidence type="ECO:0000259" key="6">
    <source>
        <dbReference type="Pfam" id="PF02492"/>
    </source>
</evidence>
<dbReference type="RefSeq" id="WP_055040983.1">
    <property type="nucleotide sequence ID" value="NZ_LKBH01000179.1"/>
</dbReference>
<dbReference type="InterPro" id="IPR003495">
    <property type="entry name" value="CobW/HypB/UreG_nucleotide-bd"/>
</dbReference>
<dbReference type="PIRSF" id="PIRSF005624">
    <property type="entry name" value="Ni-bind_GTPase"/>
    <property type="match status" value="1"/>
</dbReference>
<keyword evidence="8" id="KW-1185">Reference proteome</keyword>
<gene>
    <name evidence="7" type="ORF">AOG55_00595</name>
</gene>
<dbReference type="PANTHER" id="PTHR31715">
    <property type="entry name" value="UREASE ACCESSORY PROTEIN G"/>
    <property type="match status" value="1"/>
</dbReference>
<dbReference type="GO" id="GO:0043419">
    <property type="term" value="P:urea catabolic process"/>
    <property type="evidence" value="ECO:0007669"/>
    <property type="project" value="InterPro"/>
</dbReference>
<dbReference type="Gene3D" id="3.40.50.300">
    <property type="entry name" value="P-loop containing nucleotide triphosphate hydrolases"/>
    <property type="match status" value="1"/>
</dbReference>
<accession>A0A0N8VL09</accession>
<reference evidence="7 8" key="1">
    <citation type="submission" date="2015-09" db="EMBL/GenBank/DDBJ databases">
        <title>Heavy metals and arsenic resistance mechanisms in polyextremophilic archaea of the family Ferroplasmaceae.</title>
        <authorList>
            <person name="Bulaev A.G."/>
            <person name="Kanygina A.V."/>
        </authorList>
    </citation>
    <scope>NUCLEOTIDE SEQUENCE [LARGE SCALE GENOMIC DNA]</scope>
    <source>
        <strain evidence="7 8">BH2</strain>
    </source>
</reference>
<evidence type="ECO:0000256" key="5">
    <source>
        <dbReference type="ARBA" id="ARBA00023186"/>
    </source>
</evidence>
<keyword evidence="3" id="KW-0996">Nickel insertion</keyword>
<dbReference type="GO" id="GO:0005525">
    <property type="term" value="F:GTP binding"/>
    <property type="evidence" value="ECO:0007669"/>
    <property type="project" value="UniProtKB-KW"/>
</dbReference>
<feature type="domain" description="CobW/HypB/UreG nucleotide-binding" evidence="6">
    <location>
        <begin position="7"/>
        <end position="162"/>
    </location>
</feature>
<evidence type="ECO:0000313" key="7">
    <source>
        <dbReference type="EMBL" id="KQB35212.1"/>
    </source>
</evidence>
<comment type="caution">
    <text evidence="7">The sequence shown here is derived from an EMBL/GenBank/DDBJ whole genome shotgun (WGS) entry which is preliminary data.</text>
</comment>
<dbReference type="InParanoid" id="A0A0N8VL09"/>